<name>A0A7W6D4H5_9HYPH</name>
<dbReference type="InterPro" id="IPR027417">
    <property type="entry name" value="P-loop_NTPase"/>
</dbReference>
<organism evidence="2 3">
    <name type="scientific">Mycoplana azooxidifex</name>
    <dbReference type="NCBI Taxonomy" id="1636188"/>
    <lineage>
        <taxon>Bacteria</taxon>
        <taxon>Pseudomonadati</taxon>
        <taxon>Pseudomonadota</taxon>
        <taxon>Alphaproteobacteria</taxon>
        <taxon>Hyphomicrobiales</taxon>
        <taxon>Rhizobiaceae</taxon>
        <taxon>Mycoplana</taxon>
    </lineage>
</organism>
<evidence type="ECO:0000259" key="1">
    <source>
        <dbReference type="Pfam" id="PF13521"/>
    </source>
</evidence>
<dbReference type="EMBL" id="JACIEE010000003">
    <property type="protein sequence ID" value="MBB3976585.1"/>
    <property type="molecule type" value="Genomic_DNA"/>
</dbReference>
<sequence length="199" mass="22048">MSDETYRLHQPAVPADKFILLSGCSGGGKSTLLAALRGQGFVAFEEPGRQVVKEQMLIDGPGLPWRDQALFAELCVFCAIQQMQAAAESAGPVFFDRGIVDAVAFFDYLGRDVPAHLERAARLLRYDSTVFLTPPWPEIFAGDDERRHSYEEAAAQYDSSLKTFARLDYRPVELPKASVDQRVDFVLASLAIPFDLSQT</sequence>
<evidence type="ECO:0000313" key="2">
    <source>
        <dbReference type="EMBL" id="MBB3976585.1"/>
    </source>
</evidence>
<dbReference type="Proteomes" id="UP000574761">
    <property type="component" value="Unassembled WGS sequence"/>
</dbReference>
<protein>
    <submittedName>
        <fullName evidence="2">Putative ATPase</fullName>
    </submittedName>
</protein>
<dbReference type="SUPFAM" id="SSF52540">
    <property type="entry name" value="P-loop containing nucleoside triphosphate hydrolases"/>
    <property type="match status" value="1"/>
</dbReference>
<gene>
    <name evidence="2" type="ORF">GGQ64_001774</name>
</gene>
<comment type="caution">
    <text evidence="2">The sequence shown here is derived from an EMBL/GenBank/DDBJ whole genome shotgun (WGS) entry which is preliminary data.</text>
</comment>
<evidence type="ECO:0000313" key="3">
    <source>
        <dbReference type="Proteomes" id="UP000574761"/>
    </source>
</evidence>
<dbReference type="RefSeq" id="WP_183802234.1">
    <property type="nucleotide sequence ID" value="NZ_JACIEE010000003.1"/>
</dbReference>
<dbReference type="Pfam" id="PF13521">
    <property type="entry name" value="AAA_28"/>
    <property type="match status" value="1"/>
</dbReference>
<proteinExistence type="predicted"/>
<keyword evidence="3" id="KW-1185">Reference proteome</keyword>
<reference evidence="2 3" key="1">
    <citation type="submission" date="2020-08" db="EMBL/GenBank/DDBJ databases">
        <title>Genomic Encyclopedia of Type Strains, Phase IV (KMG-IV): sequencing the most valuable type-strain genomes for metagenomic binning, comparative biology and taxonomic classification.</title>
        <authorList>
            <person name="Goeker M."/>
        </authorList>
    </citation>
    <scope>NUCLEOTIDE SEQUENCE [LARGE SCALE GENOMIC DNA]</scope>
    <source>
        <strain evidence="2 3">DSM 100211</strain>
    </source>
</reference>
<dbReference type="InterPro" id="IPR038727">
    <property type="entry name" value="NadR/Ttd14_AAA_dom"/>
</dbReference>
<feature type="domain" description="NadR/Ttd14 AAA" evidence="1">
    <location>
        <begin position="19"/>
        <end position="182"/>
    </location>
</feature>
<dbReference type="Gene3D" id="3.40.50.300">
    <property type="entry name" value="P-loop containing nucleotide triphosphate hydrolases"/>
    <property type="match status" value="1"/>
</dbReference>
<accession>A0A7W6D4H5</accession>
<dbReference type="AlphaFoldDB" id="A0A7W6D4H5"/>